<accession>A0ABQ9X6R6</accession>
<evidence type="ECO:0000313" key="1">
    <source>
        <dbReference type="EMBL" id="KAK2947465.1"/>
    </source>
</evidence>
<gene>
    <name evidence="1" type="ORF">BLNAU_17615</name>
</gene>
<keyword evidence="2" id="KW-1185">Reference proteome</keyword>
<evidence type="ECO:0000313" key="2">
    <source>
        <dbReference type="Proteomes" id="UP001281761"/>
    </source>
</evidence>
<proteinExistence type="predicted"/>
<reference evidence="1 2" key="1">
    <citation type="journal article" date="2022" name="bioRxiv">
        <title>Genomics of Preaxostyla Flagellates Illuminates Evolutionary Transitions and the Path Towards Mitochondrial Loss.</title>
        <authorList>
            <person name="Novak L.V.F."/>
            <person name="Treitli S.C."/>
            <person name="Pyrih J."/>
            <person name="Halakuc P."/>
            <person name="Pipaliya S.V."/>
            <person name="Vacek V."/>
            <person name="Brzon O."/>
            <person name="Soukal P."/>
            <person name="Eme L."/>
            <person name="Dacks J.B."/>
            <person name="Karnkowska A."/>
            <person name="Elias M."/>
            <person name="Hampl V."/>
        </authorList>
    </citation>
    <scope>NUCLEOTIDE SEQUENCE [LARGE SCALE GENOMIC DNA]</scope>
    <source>
        <strain evidence="1">NAU3</strain>
        <tissue evidence="1">Gut</tissue>
    </source>
</reference>
<name>A0ABQ9X6R6_9EUKA</name>
<comment type="caution">
    <text evidence="1">The sequence shown here is derived from an EMBL/GenBank/DDBJ whole genome shotgun (WGS) entry which is preliminary data.</text>
</comment>
<protein>
    <submittedName>
        <fullName evidence="1">Uncharacterized protein</fullName>
    </submittedName>
</protein>
<organism evidence="1 2">
    <name type="scientific">Blattamonas nauphoetae</name>
    <dbReference type="NCBI Taxonomy" id="2049346"/>
    <lineage>
        <taxon>Eukaryota</taxon>
        <taxon>Metamonada</taxon>
        <taxon>Preaxostyla</taxon>
        <taxon>Oxymonadida</taxon>
        <taxon>Blattamonas</taxon>
    </lineage>
</organism>
<sequence length="109" mass="12367">MEDIEPTLGHDSVSASYDSLSEHLRPPINYSCTYIKSARPRNVNSDFARRKNPVGLRDLEDLRELEDLRSGFLTEEGKACALREFVKLDGIGEMADSDNDDWTETEESK</sequence>
<dbReference type="Proteomes" id="UP001281761">
    <property type="component" value="Unassembled WGS sequence"/>
</dbReference>
<dbReference type="EMBL" id="JARBJD010000200">
    <property type="protein sequence ID" value="KAK2947465.1"/>
    <property type="molecule type" value="Genomic_DNA"/>
</dbReference>